<dbReference type="PANTHER" id="PTHR11237">
    <property type="entry name" value="COENZYME Q10 BIOSYNTHESIS PROTEIN 7"/>
    <property type="match status" value="1"/>
</dbReference>
<keyword evidence="2" id="KW-0812">Transmembrane</keyword>
<dbReference type="Proteomes" id="UP001059822">
    <property type="component" value="Chromosome"/>
</dbReference>
<dbReference type="EMBL" id="CP089285">
    <property type="protein sequence ID" value="UTO56118.1"/>
    <property type="molecule type" value="Genomic_DNA"/>
</dbReference>
<keyword evidence="1 2" id="KW-0472">Membrane</keyword>
<proteinExistence type="inferred from homology"/>
<dbReference type="InterPro" id="IPR011566">
    <property type="entry name" value="Ubq_synth_Coq7"/>
</dbReference>
<comment type="pathway">
    <text evidence="1">Cofactor biosynthesis; ubiquinone biosynthesis.</text>
</comment>
<dbReference type="EMBL" id="CP089286">
    <property type="protein sequence ID" value="UTO55198.1"/>
    <property type="molecule type" value="Genomic_DNA"/>
</dbReference>
<dbReference type="GO" id="GO:0046872">
    <property type="term" value="F:metal ion binding"/>
    <property type="evidence" value="ECO:0007669"/>
    <property type="project" value="UniProtKB-KW"/>
</dbReference>
<gene>
    <name evidence="1" type="primary">coq7</name>
    <name evidence="4" type="ORF">LUA81_03285</name>
    <name evidence="3" type="ORF">LUA82_03310</name>
</gene>
<accession>A0A9Q9BXB6</accession>
<keyword evidence="6" id="KW-1185">Reference proteome</keyword>
<dbReference type="AlphaFoldDB" id="A0A9Q9BXB6"/>
<name>A0A9Q9BXB6_9RICK</name>
<feature type="binding site" evidence="1">
    <location>
        <position position="48"/>
    </location>
    <ligand>
        <name>Fe cation</name>
        <dbReference type="ChEBI" id="CHEBI:24875"/>
        <label>1</label>
    </ligand>
</feature>
<protein>
    <recommendedName>
        <fullName evidence="1">3-demethoxyubiquinol 3-hydroxylase</fullName>
        <shortName evidence="1">DMQ hydroxylase</shortName>
        <ecNumber evidence="1">1.14.99.60</ecNumber>
    </recommendedName>
    <alternativeName>
        <fullName evidence="1">2-nonaprenyl-3-methyl-6-methoxy-1,4-benzoquinol hydroxylase</fullName>
    </alternativeName>
</protein>
<evidence type="ECO:0000256" key="2">
    <source>
        <dbReference type="SAM" id="Phobius"/>
    </source>
</evidence>
<evidence type="ECO:0000313" key="6">
    <source>
        <dbReference type="Proteomes" id="UP001059985"/>
    </source>
</evidence>
<feature type="binding site" evidence="1">
    <location>
        <position position="51"/>
    </location>
    <ligand>
        <name>Fe cation</name>
        <dbReference type="ChEBI" id="CHEBI:24875"/>
        <label>1</label>
    </ligand>
</feature>
<keyword evidence="1" id="KW-0408">Iron</keyword>
<evidence type="ECO:0000256" key="1">
    <source>
        <dbReference type="HAMAP-Rule" id="MF_01658"/>
    </source>
</evidence>
<dbReference type="PANTHER" id="PTHR11237:SF4">
    <property type="entry name" value="5-DEMETHOXYUBIQUINONE HYDROXYLASE, MITOCHONDRIAL"/>
    <property type="match status" value="1"/>
</dbReference>
<feature type="binding site" evidence="1">
    <location>
        <position position="136"/>
    </location>
    <ligand>
        <name>Fe cation</name>
        <dbReference type="ChEBI" id="CHEBI:24875"/>
        <label>2</label>
    </ligand>
</feature>
<keyword evidence="1" id="KW-0479">Metal-binding</keyword>
<feature type="binding site" evidence="1">
    <location>
        <position position="133"/>
    </location>
    <ligand>
        <name>Fe cation</name>
        <dbReference type="ChEBI" id="CHEBI:24875"/>
        <label>1</label>
    </ligand>
</feature>
<reference evidence="3" key="1">
    <citation type="journal article" date="2022" name="Microorganisms">
        <title>Assembly and Comparison of Ca. Neoehrlichia mikurensis Genomes.</title>
        <authorList>
            <person name="Azagi T."/>
            <person name="Dirks R.P."/>
            <person name="Yebra-Pimentel E.S."/>
            <person name="Schaap P.J."/>
            <person name="Koehorst J.J."/>
            <person name="Esser H.J."/>
            <person name="Sprong H."/>
        </authorList>
    </citation>
    <scope>NUCLEOTIDE SEQUENCE</scope>
    <source>
        <strain evidence="4">18-2804</strain>
        <strain evidence="3">18-2837</strain>
    </source>
</reference>
<organism evidence="3 5">
    <name type="scientific">Neoehrlichia mikurensis</name>
    <dbReference type="NCBI Taxonomy" id="89586"/>
    <lineage>
        <taxon>Bacteria</taxon>
        <taxon>Pseudomonadati</taxon>
        <taxon>Pseudomonadota</taxon>
        <taxon>Alphaproteobacteria</taxon>
        <taxon>Rickettsiales</taxon>
        <taxon>Anaplasmataceae</taxon>
        <taxon>Candidatus Neoehrlichia</taxon>
    </lineage>
</organism>
<dbReference type="EC" id="1.14.99.60" evidence="1"/>
<keyword evidence="1" id="KW-0831">Ubiquinone biosynthesis</keyword>
<dbReference type="RefSeq" id="WP_218194223.1">
    <property type="nucleotide sequence ID" value="NZ_CP054597.1"/>
</dbReference>
<dbReference type="GO" id="GO:0008682">
    <property type="term" value="F:3-demethoxyubiquinol 3-hydroxylase activity"/>
    <property type="evidence" value="ECO:0007669"/>
    <property type="project" value="UniProtKB-EC"/>
</dbReference>
<feature type="binding site" evidence="1">
    <location>
        <position position="48"/>
    </location>
    <ligand>
        <name>Fe cation</name>
        <dbReference type="ChEBI" id="CHEBI:24875"/>
        <label>2</label>
    </ligand>
</feature>
<comment type="cofactor">
    <cofactor evidence="1">
        <name>Fe cation</name>
        <dbReference type="ChEBI" id="CHEBI:24875"/>
    </cofactor>
    <text evidence="1">Binds 2 iron ions per subunit.</text>
</comment>
<comment type="similarity">
    <text evidence="1">Belongs to the COQ7 family.</text>
</comment>
<feature type="binding site" evidence="1">
    <location>
        <position position="100"/>
    </location>
    <ligand>
        <name>Fe cation</name>
        <dbReference type="ChEBI" id="CHEBI:24875"/>
        <label>2</label>
    </ligand>
</feature>
<dbReference type="GO" id="GO:0006744">
    <property type="term" value="P:ubiquinone biosynthetic process"/>
    <property type="evidence" value="ECO:0007669"/>
    <property type="project" value="UniProtKB-UniRule"/>
</dbReference>
<dbReference type="CDD" id="cd01042">
    <property type="entry name" value="DMQH"/>
    <property type="match status" value="1"/>
</dbReference>
<feature type="transmembrane region" description="Helical" evidence="2">
    <location>
        <begin position="68"/>
        <end position="88"/>
    </location>
</feature>
<sequence length="172" mass="19960">MLENFVKSVVRVNHAGEYGAVCIYYGQEWVFKKNPEIAEKIFHMKKQEQGHFEYFNNTMKQMQVRPTFFLPIWHVMGVMIGTITAMMGEKSAMACTAAVEEVICEHYKSQLLQLDNCDNSQLKEKIEQFYREELEHHDIAIDHGAKNAFAYRILSYTIKKICKTAIALSKVL</sequence>
<dbReference type="Pfam" id="PF03232">
    <property type="entry name" value="COQ7"/>
    <property type="match status" value="1"/>
</dbReference>
<evidence type="ECO:0000313" key="4">
    <source>
        <dbReference type="EMBL" id="UTO56118.1"/>
    </source>
</evidence>
<keyword evidence="1" id="KW-1003">Cell membrane</keyword>
<keyword evidence="1" id="KW-0560">Oxidoreductase</keyword>
<evidence type="ECO:0000313" key="3">
    <source>
        <dbReference type="EMBL" id="UTO55198.1"/>
    </source>
</evidence>
<evidence type="ECO:0000313" key="5">
    <source>
        <dbReference type="Proteomes" id="UP001059822"/>
    </source>
</evidence>
<feature type="binding site" evidence="1">
    <location>
        <position position="17"/>
    </location>
    <ligand>
        <name>Fe cation</name>
        <dbReference type="ChEBI" id="CHEBI:24875"/>
        <label>1</label>
    </ligand>
</feature>
<comment type="function">
    <text evidence="1">Catalyzes the hydroxylation of 2-nonaprenyl-3-methyl-6-methoxy-1,4-benzoquinol during ubiquinone biosynthesis.</text>
</comment>
<keyword evidence="2" id="KW-1133">Transmembrane helix</keyword>
<keyword evidence="1" id="KW-0503">Monooxygenase</keyword>
<feature type="binding site" evidence="1">
    <location>
        <position position="133"/>
    </location>
    <ligand>
        <name>Fe cation</name>
        <dbReference type="ChEBI" id="CHEBI:24875"/>
        <label>2</label>
    </ligand>
</feature>
<comment type="catalytic activity">
    <reaction evidence="1">
        <text>a 5-methoxy-2-methyl-3-(all-trans-polyprenyl)benzene-1,4-diol + AH2 + O2 = a 3-demethylubiquinol + A + H2O</text>
        <dbReference type="Rhea" id="RHEA:50908"/>
        <dbReference type="Rhea" id="RHEA-COMP:10859"/>
        <dbReference type="Rhea" id="RHEA-COMP:10914"/>
        <dbReference type="ChEBI" id="CHEBI:13193"/>
        <dbReference type="ChEBI" id="CHEBI:15377"/>
        <dbReference type="ChEBI" id="CHEBI:15379"/>
        <dbReference type="ChEBI" id="CHEBI:17499"/>
        <dbReference type="ChEBI" id="CHEBI:84167"/>
        <dbReference type="ChEBI" id="CHEBI:84422"/>
        <dbReference type="EC" id="1.14.99.60"/>
    </reaction>
</comment>
<dbReference type="GO" id="GO:0005886">
    <property type="term" value="C:plasma membrane"/>
    <property type="evidence" value="ECO:0007669"/>
    <property type="project" value="UniProtKB-SubCell"/>
</dbReference>
<dbReference type="Proteomes" id="UP001059985">
    <property type="component" value="Chromosome"/>
</dbReference>
<dbReference type="HAMAP" id="MF_01658">
    <property type="entry name" value="COQ7"/>
    <property type="match status" value="1"/>
</dbReference>
<comment type="subcellular location">
    <subcellularLocation>
        <location evidence="1">Cell membrane</location>
        <topology evidence="1">Peripheral membrane protein</topology>
    </subcellularLocation>
</comment>